<evidence type="ECO:0000256" key="1">
    <source>
        <dbReference type="SAM" id="Phobius"/>
    </source>
</evidence>
<reference evidence="2 3" key="1">
    <citation type="submission" date="2020-04" db="EMBL/GenBank/DDBJ databases">
        <authorList>
            <person name="Yoon J."/>
        </authorList>
    </citation>
    <scope>NUCLEOTIDE SEQUENCE [LARGE SCALE GENOMIC DNA]</scope>
    <source>
        <strain evidence="2 3">KMU-115</strain>
    </source>
</reference>
<keyword evidence="1" id="KW-0812">Transmembrane</keyword>
<keyword evidence="1" id="KW-0472">Membrane</keyword>
<comment type="caution">
    <text evidence="2">The sequence shown here is derived from an EMBL/GenBank/DDBJ whole genome shotgun (WGS) entry which is preliminary data.</text>
</comment>
<dbReference type="Proteomes" id="UP000526408">
    <property type="component" value="Unassembled WGS sequence"/>
</dbReference>
<dbReference type="RefSeq" id="WP_168624511.1">
    <property type="nucleotide sequence ID" value="NZ_JAAZQQ010000006.1"/>
</dbReference>
<dbReference type="AlphaFoldDB" id="A0A7X6H151"/>
<gene>
    <name evidence="2" type="ORF">HCU73_16145</name>
</gene>
<evidence type="ECO:0000313" key="2">
    <source>
        <dbReference type="EMBL" id="NKX46126.1"/>
    </source>
</evidence>
<sequence length="89" mass="9039">MRIGVIERLAAQTMAARGMTRAQALRRHALVWGGLGALCLGAAQAGPVAGLMLARRGAEVPLAVLLTGCGGLFLALAAAFLLSLRGDEG</sequence>
<keyword evidence="1" id="KW-1133">Transmembrane helix</keyword>
<keyword evidence="3" id="KW-1185">Reference proteome</keyword>
<organism evidence="2 3">
    <name type="scientific">Roseicyclus persicicus</name>
    <dbReference type="NCBI Taxonomy" id="2650661"/>
    <lineage>
        <taxon>Bacteria</taxon>
        <taxon>Pseudomonadati</taxon>
        <taxon>Pseudomonadota</taxon>
        <taxon>Alphaproteobacteria</taxon>
        <taxon>Rhodobacterales</taxon>
        <taxon>Roseobacteraceae</taxon>
        <taxon>Roseicyclus</taxon>
    </lineage>
</organism>
<evidence type="ECO:0000313" key="3">
    <source>
        <dbReference type="Proteomes" id="UP000526408"/>
    </source>
</evidence>
<accession>A0A7X6H151</accession>
<dbReference type="EMBL" id="JAAZQQ010000006">
    <property type="protein sequence ID" value="NKX46126.1"/>
    <property type="molecule type" value="Genomic_DNA"/>
</dbReference>
<protein>
    <submittedName>
        <fullName evidence="2">Uncharacterized protein</fullName>
    </submittedName>
</protein>
<name>A0A7X6H151_9RHOB</name>
<proteinExistence type="predicted"/>
<feature type="transmembrane region" description="Helical" evidence="1">
    <location>
        <begin position="61"/>
        <end position="84"/>
    </location>
</feature>